<organism evidence="6 7">
    <name type="scientific">Acidianus hospitalis</name>
    <dbReference type="NCBI Taxonomy" id="563177"/>
    <lineage>
        <taxon>Archaea</taxon>
        <taxon>Thermoproteota</taxon>
        <taxon>Thermoprotei</taxon>
        <taxon>Sulfolobales</taxon>
        <taxon>Sulfolobaceae</taxon>
        <taxon>Acidianus</taxon>
    </lineage>
</organism>
<dbReference type="CDD" id="cd02947">
    <property type="entry name" value="TRX_family"/>
    <property type="match status" value="1"/>
</dbReference>
<evidence type="ECO:0000259" key="5">
    <source>
        <dbReference type="PROSITE" id="PS51352"/>
    </source>
</evidence>
<dbReference type="Gene3D" id="3.40.30.10">
    <property type="entry name" value="Glutaredoxin"/>
    <property type="match status" value="1"/>
</dbReference>
<dbReference type="GO" id="GO:0015035">
    <property type="term" value="F:protein-disulfide reductase activity"/>
    <property type="evidence" value="ECO:0007669"/>
    <property type="project" value="InterPro"/>
</dbReference>
<keyword evidence="1" id="KW-0813">Transport</keyword>
<dbReference type="PANTHER" id="PTHR45663:SF11">
    <property type="entry name" value="GEO12009P1"/>
    <property type="match status" value="1"/>
</dbReference>
<dbReference type="InterPro" id="IPR017937">
    <property type="entry name" value="Thioredoxin_CS"/>
</dbReference>
<dbReference type="GO" id="GO:0005737">
    <property type="term" value="C:cytoplasm"/>
    <property type="evidence" value="ECO:0007669"/>
    <property type="project" value="TreeGrafter"/>
</dbReference>
<evidence type="ECO:0000256" key="3">
    <source>
        <dbReference type="ARBA" id="ARBA00023157"/>
    </source>
</evidence>
<proteinExistence type="predicted"/>
<dbReference type="NCBIfam" id="TIGR01068">
    <property type="entry name" value="thioredoxin"/>
    <property type="match status" value="1"/>
</dbReference>
<evidence type="ECO:0000313" key="7">
    <source>
        <dbReference type="Proteomes" id="UP000245638"/>
    </source>
</evidence>
<sequence length="132" mass="15190">MSEIESLIKEIAEKLQKRAESIKSPKYEPESVSEDKFDEILSKNKVVVIDCWADWCAPCHLYEPIFKKIAEKYKDKAFFGRLNVDENQKLADKYNVLNIPTTLIFVDGQLKDSLVGAVDENTLEDTIKKYIS</sequence>
<comment type="caution">
    <text evidence="6">The sequence shown here is derived from an EMBL/GenBank/DDBJ whole genome shotgun (WGS) entry which is preliminary data.</text>
</comment>
<keyword evidence="3" id="KW-1015">Disulfide bond</keyword>
<dbReference type="PROSITE" id="PS51352">
    <property type="entry name" value="THIOREDOXIN_2"/>
    <property type="match status" value="1"/>
</dbReference>
<gene>
    <name evidence="6" type="primary">trxA</name>
    <name evidence="6" type="ORF">DDW13_01930</name>
</gene>
<feature type="domain" description="Thioredoxin" evidence="5">
    <location>
        <begin position="13"/>
        <end position="132"/>
    </location>
</feature>
<accession>A0A2T9X9V3</accession>
<dbReference type="InterPro" id="IPR036249">
    <property type="entry name" value="Thioredoxin-like_sf"/>
</dbReference>
<protein>
    <submittedName>
        <fullName evidence="6">Thioredoxin</fullName>
    </submittedName>
</protein>
<dbReference type="Pfam" id="PF00085">
    <property type="entry name" value="Thioredoxin"/>
    <property type="match status" value="1"/>
</dbReference>
<dbReference type="PANTHER" id="PTHR45663">
    <property type="entry name" value="GEO12009P1"/>
    <property type="match status" value="1"/>
</dbReference>
<keyword evidence="2" id="KW-0249">Electron transport</keyword>
<evidence type="ECO:0000313" key="6">
    <source>
        <dbReference type="EMBL" id="PVU76869.1"/>
    </source>
</evidence>
<reference evidence="6 7" key="1">
    <citation type="journal article" date="2015" name="Appl. Environ. Microbiol.">
        <title>Nanoarchaeota, Their Sulfolobales Host, and Nanoarchaeota Virus Distribution across Yellowstone National Park Hot Springs.</title>
        <authorList>
            <person name="Munson-McGee J.H."/>
            <person name="Field E.K."/>
            <person name="Bateson M."/>
            <person name="Rooney C."/>
            <person name="Stepanauskas R."/>
            <person name="Young M.J."/>
        </authorList>
    </citation>
    <scope>NUCLEOTIDE SEQUENCE [LARGE SCALE GENOMIC DNA]</scope>
    <source>
        <strain evidence="6">SCGC AC-742_N10</strain>
    </source>
</reference>
<evidence type="ECO:0000256" key="2">
    <source>
        <dbReference type="ARBA" id="ARBA00022982"/>
    </source>
</evidence>
<dbReference type="AlphaFoldDB" id="A0A2T9X9V3"/>
<dbReference type="InterPro" id="IPR005746">
    <property type="entry name" value="Thioredoxin"/>
</dbReference>
<dbReference type="InterPro" id="IPR013766">
    <property type="entry name" value="Thioredoxin_domain"/>
</dbReference>
<evidence type="ECO:0000256" key="1">
    <source>
        <dbReference type="ARBA" id="ARBA00022448"/>
    </source>
</evidence>
<dbReference type="PROSITE" id="PS00194">
    <property type="entry name" value="THIOREDOXIN_1"/>
    <property type="match status" value="1"/>
</dbReference>
<dbReference type="SUPFAM" id="SSF52833">
    <property type="entry name" value="Thioredoxin-like"/>
    <property type="match status" value="1"/>
</dbReference>
<keyword evidence="4" id="KW-0676">Redox-active center</keyword>
<evidence type="ECO:0000256" key="4">
    <source>
        <dbReference type="ARBA" id="ARBA00023284"/>
    </source>
</evidence>
<dbReference type="EMBL" id="QEFD01000063">
    <property type="protein sequence ID" value="PVU76869.1"/>
    <property type="molecule type" value="Genomic_DNA"/>
</dbReference>
<dbReference type="Proteomes" id="UP000245638">
    <property type="component" value="Unassembled WGS sequence"/>
</dbReference>
<name>A0A2T9X9V3_9CREN</name>